<organism evidence="1 2">
    <name type="scientific">Caerostris darwini</name>
    <dbReference type="NCBI Taxonomy" id="1538125"/>
    <lineage>
        <taxon>Eukaryota</taxon>
        <taxon>Metazoa</taxon>
        <taxon>Ecdysozoa</taxon>
        <taxon>Arthropoda</taxon>
        <taxon>Chelicerata</taxon>
        <taxon>Arachnida</taxon>
        <taxon>Araneae</taxon>
        <taxon>Araneomorphae</taxon>
        <taxon>Entelegynae</taxon>
        <taxon>Araneoidea</taxon>
        <taxon>Araneidae</taxon>
        <taxon>Caerostris</taxon>
    </lineage>
</organism>
<sequence>MPPPKFEPEAWHTKRQSASHQAASGLQENAILHTQTPCIGVGTIDVFLLLLCQTTDQEQERERPTSSRDQVLWHEFKAMTAGTLKSLLCPLKQWLL</sequence>
<protein>
    <submittedName>
        <fullName evidence="1">Uncharacterized protein</fullName>
    </submittedName>
</protein>
<keyword evidence="2" id="KW-1185">Reference proteome</keyword>
<dbReference type="AlphaFoldDB" id="A0AAV4UC46"/>
<gene>
    <name evidence="1" type="ORF">CDAR_65711</name>
</gene>
<dbReference type="Proteomes" id="UP001054837">
    <property type="component" value="Unassembled WGS sequence"/>
</dbReference>
<accession>A0AAV4UC46</accession>
<reference evidence="1 2" key="1">
    <citation type="submission" date="2021-06" db="EMBL/GenBank/DDBJ databases">
        <title>Caerostris darwini draft genome.</title>
        <authorList>
            <person name="Kono N."/>
            <person name="Arakawa K."/>
        </authorList>
    </citation>
    <scope>NUCLEOTIDE SEQUENCE [LARGE SCALE GENOMIC DNA]</scope>
</reference>
<name>A0AAV4UC46_9ARAC</name>
<evidence type="ECO:0000313" key="1">
    <source>
        <dbReference type="EMBL" id="GIY55318.1"/>
    </source>
</evidence>
<comment type="caution">
    <text evidence="1">The sequence shown here is derived from an EMBL/GenBank/DDBJ whole genome shotgun (WGS) entry which is preliminary data.</text>
</comment>
<proteinExistence type="predicted"/>
<dbReference type="EMBL" id="BPLQ01011076">
    <property type="protein sequence ID" value="GIY55318.1"/>
    <property type="molecule type" value="Genomic_DNA"/>
</dbReference>
<evidence type="ECO:0000313" key="2">
    <source>
        <dbReference type="Proteomes" id="UP001054837"/>
    </source>
</evidence>